<keyword evidence="2" id="KW-1185">Reference proteome</keyword>
<dbReference type="EMBL" id="CP097510">
    <property type="protein sequence ID" value="URE38503.1"/>
    <property type="molecule type" value="Genomic_DNA"/>
</dbReference>
<gene>
    <name evidence="1" type="ORF">MUK42_16768</name>
</gene>
<reference evidence="1" key="1">
    <citation type="submission" date="2022-05" db="EMBL/GenBank/DDBJ databases">
        <title>The Musa troglodytarum L. genome provides insights into the mechanism of non-climacteric behaviour and enrichment of carotenoids.</title>
        <authorList>
            <person name="Wang J."/>
        </authorList>
    </citation>
    <scope>NUCLEOTIDE SEQUENCE</scope>
    <source>
        <tissue evidence="1">Leaf</tissue>
    </source>
</reference>
<evidence type="ECO:0000313" key="2">
    <source>
        <dbReference type="Proteomes" id="UP001055439"/>
    </source>
</evidence>
<evidence type="ECO:0000313" key="1">
    <source>
        <dbReference type="EMBL" id="URE38504.1"/>
    </source>
</evidence>
<sequence>MMGISINRGPSRLFSSLHSSLANVSFLVRSVFLYRASQPFPSFHTRRHCRGCRFSIGPPPASGRLASRRCLPMGGFSLAP</sequence>
<dbReference type="Proteomes" id="UP001055439">
    <property type="component" value="Chromosome 8"/>
</dbReference>
<protein>
    <submittedName>
        <fullName evidence="1">Uncharacterized protein</fullName>
    </submittedName>
</protein>
<dbReference type="AlphaFoldDB" id="A0A9E7HQ06"/>
<dbReference type="EMBL" id="CP097510">
    <property type="protein sequence ID" value="URE38504.1"/>
    <property type="molecule type" value="Genomic_DNA"/>
</dbReference>
<organism evidence="1 2">
    <name type="scientific">Musa troglodytarum</name>
    <name type="common">fe'i banana</name>
    <dbReference type="NCBI Taxonomy" id="320322"/>
    <lineage>
        <taxon>Eukaryota</taxon>
        <taxon>Viridiplantae</taxon>
        <taxon>Streptophyta</taxon>
        <taxon>Embryophyta</taxon>
        <taxon>Tracheophyta</taxon>
        <taxon>Spermatophyta</taxon>
        <taxon>Magnoliopsida</taxon>
        <taxon>Liliopsida</taxon>
        <taxon>Zingiberales</taxon>
        <taxon>Musaceae</taxon>
        <taxon>Musa</taxon>
    </lineage>
</organism>
<accession>A0A9E7HQ06</accession>
<name>A0A9E7HQ06_9LILI</name>
<proteinExistence type="predicted"/>